<evidence type="ECO:0000313" key="1">
    <source>
        <dbReference type="Proteomes" id="UP000887576"/>
    </source>
</evidence>
<reference evidence="2" key="1">
    <citation type="submission" date="2022-11" db="UniProtKB">
        <authorList>
            <consortium name="WormBaseParasite"/>
        </authorList>
    </citation>
    <scope>IDENTIFICATION</scope>
</reference>
<evidence type="ECO:0000313" key="2">
    <source>
        <dbReference type="WBParaSite" id="JU765_v2.g19404.t1"/>
    </source>
</evidence>
<sequence>MSMIKETIYESPDIPEVNDYQLPPEPAVEDIERIHIDVEQAKKRFAGRFITADGVDFTGNDKKKLKGYNTGAYIIEFVGKEYPEAETVEQRFNRLQMEIAELEQDIQNGEEKSEPKMNLTKEHIQILAKQLEKVKFKETAGSHKDVKTVKEGTNASFKPFNNIAADSVVITDFEARLNKLEQSLGVIDLSNPILTSGSVAAAIDDLKTRVDSLNEAKLKSVEERLNNVVALQNQSQSDEFTRKVNELYEKVVQIQNSNDLLESVVLRLRTLAKLHEQAAEFSAKLNELFEMKNQSKEDLQNNKQILHEFQENLQQIVRDLKKDLYSVKTQQS</sequence>
<proteinExistence type="predicted"/>
<name>A0AC34QUJ1_9BILA</name>
<dbReference type="Proteomes" id="UP000887576">
    <property type="component" value="Unplaced"/>
</dbReference>
<organism evidence="1 2">
    <name type="scientific">Panagrolaimus sp. JU765</name>
    <dbReference type="NCBI Taxonomy" id="591449"/>
    <lineage>
        <taxon>Eukaryota</taxon>
        <taxon>Metazoa</taxon>
        <taxon>Ecdysozoa</taxon>
        <taxon>Nematoda</taxon>
        <taxon>Chromadorea</taxon>
        <taxon>Rhabditida</taxon>
        <taxon>Tylenchina</taxon>
        <taxon>Panagrolaimomorpha</taxon>
        <taxon>Panagrolaimoidea</taxon>
        <taxon>Panagrolaimidae</taxon>
        <taxon>Panagrolaimus</taxon>
    </lineage>
</organism>
<accession>A0AC34QUJ1</accession>
<protein>
    <submittedName>
        <fullName evidence="2">Dynactin subunit 2</fullName>
    </submittedName>
</protein>
<dbReference type="WBParaSite" id="JU765_v2.g19404.t1">
    <property type="protein sequence ID" value="JU765_v2.g19404.t1"/>
    <property type="gene ID" value="JU765_v2.g19404"/>
</dbReference>